<comment type="caution">
    <text evidence="1">The sequence shown here is derived from an EMBL/GenBank/DDBJ whole genome shotgun (WGS) entry which is preliminary data.</text>
</comment>
<reference evidence="1 2" key="1">
    <citation type="submission" date="2023-07" db="EMBL/GenBank/DDBJ databases">
        <title>Genomic Encyclopedia of Type Strains, Phase IV (KMG-IV): sequencing the most valuable type-strain genomes for metagenomic binning, comparative biology and taxonomic classification.</title>
        <authorList>
            <person name="Goeker M."/>
        </authorList>
    </citation>
    <scope>NUCLEOTIDE SEQUENCE [LARGE SCALE GENOMIC DNA]</scope>
    <source>
        <strain evidence="1 2">DSM 23494</strain>
    </source>
</reference>
<protein>
    <submittedName>
        <fullName evidence="1">Uncharacterized protein</fullName>
    </submittedName>
</protein>
<keyword evidence="2" id="KW-1185">Reference proteome</keyword>
<evidence type="ECO:0000313" key="2">
    <source>
        <dbReference type="Proteomes" id="UP001238088"/>
    </source>
</evidence>
<dbReference type="Proteomes" id="UP001238088">
    <property type="component" value="Unassembled WGS sequence"/>
</dbReference>
<evidence type="ECO:0000313" key="1">
    <source>
        <dbReference type="EMBL" id="MDQ0268895.1"/>
    </source>
</evidence>
<proteinExistence type="predicted"/>
<dbReference type="EMBL" id="JAUSUB010000002">
    <property type="protein sequence ID" value="MDQ0268895.1"/>
    <property type="molecule type" value="Genomic_DNA"/>
</dbReference>
<organism evidence="1 2">
    <name type="scientific">Cytobacillus purgationiresistens</name>
    <dbReference type="NCBI Taxonomy" id="863449"/>
    <lineage>
        <taxon>Bacteria</taxon>
        <taxon>Bacillati</taxon>
        <taxon>Bacillota</taxon>
        <taxon>Bacilli</taxon>
        <taxon>Bacillales</taxon>
        <taxon>Bacillaceae</taxon>
        <taxon>Cytobacillus</taxon>
    </lineage>
</organism>
<gene>
    <name evidence="1" type="ORF">J2S17_000764</name>
</gene>
<accession>A0ABU0AFM6</accession>
<sequence>MVIKAEDLDFVQIEEYKDEKSVTTVICIQFKDGQMKIFEMENRR</sequence>
<name>A0ABU0AFM6_9BACI</name>